<proteinExistence type="inferred from homology"/>
<dbReference type="AlphaFoldDB" id="Q2GSS6"/>
<dbReference type="Pfam" id="PF07110">
    <property type="entry name" value="EthD"/>
    <property type="match status" value="1"/>
</dbReference>
<dbReference type="InterPro" id="IPR009799">
    <property type="entry name" value="EthD_dom"/>
</dbReference>
<dbReference type="Gene3D" id="3.30.70.100">
    <property type="match status" value="1"/>
</dbReference>
<reference evidence="4" key="1">
    <citation type="journal article" date="2015" name="Genome Announc.">
        <title>Draft genome sequence of the cellulolytic fungus Chaetomium globosum.</title>
        <authorList>
            <person name="Cuomo C.A."/>
            <person name="Untereiner W.A."/>
            <person name="Ma L.-J."/>
            <person name="Grabherr M."/>
            <person name="Birren B.W."/>
        </authorList>
    </citation>
    <scope>NUCLEOTIDE SEQUENCE [LARGE SCALE GENOMIC DNA]</scope>
    <source>
        <strain evidence="4">ATCC 6205 / CBS 148.51 / DSM 1962 / NBRC 6347 / NRRL 1970</strain>
    </source>
</reference>
<dbReference type="Proteomes" id="UP000001056">
    <property type="component" value="Unassembled WGS sequence"/>
</dbReference>
<dbReference type="SUPFAM" id="SSF54909">
    <property type="entry name" value="Dimeric alpha+beta barrel"/>
    <property type="match status" value="1"/>
</dbReference>
<protein>
    <recommendedName>
        <fullName evidence="2">EthD domain-containing protein</fullName>
    </recommendedName>
</protein>
<dbReference type="OrthoDB" id="3454835at2759"/>
<evidence type="ECO:0000256" key="1">
    <source>
        <dbReference type="ARBA" id="ARBA00005986"/>
    </source>
</evidence>
<dbReference type="RefSeq" id="XP_001226905.1">
    <property type="nucleotide sequence ID" value="XM_001226904.1"/>
</dbReference>
<organism evidence="3 4">
    <name type="scientific">Chaetomium globosum (strain ATCC 6205 / CBS 148.51 / DSM 1962 / NBRC 6347 / NRRL 1970)</name>
    <name type="common">Soil fungus</name>
    <dbReference type="NCBI Taxonomy" id="306901"/>
    <lineage>
        <taxon>Eukaryota</taxon>
        <taxon>Fungi</taxon>
        <taxon>Dikarya</taxon>
        <taxon>Ascomycota</taxon>
        <taxon>Pezizomycotina</taxon>
        <taxon>Sordariomycetes</taxon>
        <taxon>Sordariomycetidae</taxon>
        <taxon>Sordariales</taxon>
        <taxon>Chaetomiaceae</taxon>
        <taxon>Chaetomium</taxon>
    </lineage>
</organism>
<keyword evidence="4" id="KW-1185">Reference proteome</keyword>
<dbReference type="GO" id="GO:0016491">
    <property type="term" value="F:oxidoreductase activity"/>
    <property type="evidence" value="ECO:0007669"/>
    <property type="project" value="InterPro"/>
</dbReference>
<dbReference type="EMBL" id="CH408034">
    <property type="protein sequence ID" value="EAQ84964.1"/>
    <property type="molecule type" value="Genomic_DNA"/>
</dbReference>
<name>Q2GSS6_CHAGB</name>
<accession>Q2GSS6</accession>
<evidence type="ECO:0000259" key="2">
    <source>
        <dbReference type="Pfam" id="PF07110"/>
    </source>
</evidence>
<sequence>MPSSGLLARLLGLFSKASPSSSRAKQQTSEMASDNNHNNQKLLCLNILGYKKEGIDLAEYRNYMANVHAPLVAGLMQKYGFLQWSMFANTAPYDCCVQIVIPGIECFVNMKADPYFKQTIGPDHEKFADTGRSEMMIGWFAPLMRDG</sequence>
<dbReference type="eggNOG" id="ENOG502RHQF">
    <property type="taxonomic scope" value="Eukaryota"/>
</dbReference>
<comment type="similarity">
    <text evidence="1">Belongs to the tpcK family.</text>
</comment>
<feature type="domain" description="EthD" evidence="2">
    <location>
        <begin position="52"/>
        <end position="130"/>
    </location>
</feature>
<gene>
    <name evidence="3" type="ORF">CHGG_08978</name>
</gene>
<evidence type="ECO:0000313" key="3">
    <source>
        <dbReference type="EMBL" id="EAQ84964.1"/>
    </source>
</evidence>
<evidence type="ECO:0000313" key="4">
    <source>
        <dbReference type="Proteomes" id="UP000001056"/>
    </source>
</evidence>
<dbReference type="VEuPathDB" id="FungiDB:CHGG_08978"/>
<dbReference type="InParanoid" id="Q2GSS6"/>
<dbReference type="HOGENOM" id="CLU_1767838_0_0_1"/>
<dbReference type="GeneID" id="4395389"/>
<dbReference type="STRING" id="306901.Q2GSS6"/>
<dbReference type="OMA" id="YNMTHND"/>
<dbReference type="InterPro" id="IPR011008">
    <property type="entry name" value="Dimeric_a/b-barrel"/>
</dbReference>